<proteinExistence type="predicted"/>
<accession>A0AAC8UUI2</accession>
<dbReference type="AlphaFoldDB" id="A0AAC8UUI2"/>
<protein>
    <submittedName>
        <fullName evidence="1">Uncharacterized protein</fullName>
    </submittedName>
</protein>
<evidence type="ECO:0000313" key="1">
    <source>
        <dbReference type="EMBL" id="AKP63984.1"/>
    </source>
</evidence>
<gene>
    <name evidence="1" type="ORF">ABN16_02555</name>
</gene>
<evidence type="ECO:0000313" key="2">
    <source>
        <dbReference type="Proteomes" id="UP000036000"/>
    </source>
</evidence>
<dbReference type="EMBL" id="CP012033">
    <property type="protein sequence ID" value="AKP63984.1"/>
    <property type="molecule type" value="Genomic_DNA"/>
</dbReference>
<keyword evidence="2" id="KW-1185">Reference proteome</keyword>
<dbReference type="Proteomes" id="UP000036000">
    <property type="component" value="Chromosome"/>
</dbReference>
<organism evidence="1 2">
    <name type="scientific">Levilactobacillus koreensis</name>
    <dbReference type="NCBI Taxonomy" id="637971"/>
    <lineage>
        <taxon>Bacteria</taxon>
        <taxon>Bacillati</taxon>
        <taxon>Bacillota</taxon>
        <taxon>Bacilli</taxon>
        <taxon>Lactobacillales</taxon>
        <taxon>Lactobacillaceae</taxon>
        <taxon>Levilactobacillus</taxon>
    </lineage>
</organism>
<sequence length="69" mass="7739">MEPAVEVVLAGDLTSLQHGRLWRHGFSWLQIESEARSLAGAFPQQVESLATVVRSIYMSFIYSFRGLTP</sequence>
<dbReference type="KEGG" id="lko:ABN16_02555"/>
<reference evidence="1 2" key="1">
    <citation type="submission" date="2015-07" db="EMBL/GenBank/DDBJ databases">
        <title>Lactobacillus korensis/26-25/ whole genome sequencing.</title>
        <authorList>
            <person name="Kim M.K."/>
            <person name="Im W.-T."/>
            <person name="Srinivasan S."/>
            <person name="Lee J.-J."/>
        </authorList>
    </citation>
    <scope>NUCLEOTIDE SEQUENCE [LARGE SCALE GENOMIC DNA]</scope>
    <source>
        <strain evidence="1 2">26-25</strain>
    </source>
</reference>
<name>A0AAC8UUI2_9LACO</name>